<feature type="non-terminal residue" evidence="1">
    <location>
        <position position="67"/>
    </location>
</feature>
<sequence>MDWELVNCITNYALRAFEIQYEYFLTKRYSRKHNSQCFETYFCLYFSQNRYIGKCILYIDHIRKKQK</sequence>
<protein>
    <submittedName>
        <fullName evidence="1">Uncharacterized protein</fullName>
    </submittedName>
</protein>
<dbReference type="AlphaFoldDB" id="S4P877"/>
<accession>S4P877</accession>
<dbReference type="EMBL" id="GAIX01007372">
    <property type="protein sequence ID" value="JAA85188.1"/>
    <property type="molecule type" value="Transcribed_RNA"/>
</dbReference>
<evidence type="ECO:0000313" key="1">
    <source>
        <dbReference type="EMBL" id="JAA85188.1"/>
    </source>
</evidence>
<reference evidence="1" key="2">
    <citation type="submission" date="2013-05" db="EMBL/GenBank/DDBJ databases">
        <authorList>
            <person name="Carter J.-M."/>
            <person name="Baker S.C."/>
            <person name="Pink R."/>
            <person name="Carter D.R.F."/>
            <person name="Collins A."/>
            <person name="Tomlin J."/>
            <person name="Gibbs M."/>
            <person name="Breuker C.J."/>
        </authorList>
    </citation>
    <scope>NUCLEOTIDE SEQUENCE</scope>
    <source>
        <tissue evidence="1">Ovary</tissue>
    </source>
</reference>
<proteinExistence type="predicted"/>
<name>S4P877_9NEOP</name>
<organism evidence="1">
    <name type="scientific">Pararge aegeria</name>
    <name type="common">speckled wood butterfly</name>
    <dbReference type="NCBI Taxonomy" id="116150"/>
    <lineage>
        <taxon>Eukaryota</taxon>
        <taxon>Metazoa</taxon>
        <taxon>Ecdysozoa</taxon>
        <taxon>Arthropoda</taxon>
        <taxon>Hexapoda</taxon>
        <taxon>Insecta</taxon>
        <taxon>Pterygota</taxon>
        <taxon>Neoptera</taxon>
        <taxon>Endopterygota</taxon>
        <taxon>Lepidoptera</taxon>
        <taxon>Glossata</taxon>
        <taxon>Ditrysia</taxon>
        <taxon>Papilionoidea</taxon>
        <taxon>Nymphalidae</taxon>
        <taxon>Satyrinae</taxon>
        <taxon>Satyrini</taxon>
        <taxon>Parargina</taxon>
        <taxon>Pararge</taxon>
    </lineage>
</organism>
<reference evidence="1" key="1">
    <citation type="journal article" date="2013" name="BMC Genomics">
        <title>Unscrambling butterfly oogenesis.</title>
        <authorList>
            <person name="Carter J.M."/>
            <person name="Baker S.C."/>
            <person name="Pink R."/>
            <person name="Carter D.R."/>
            <person name="Collins A."/>
            <person name="Tomlin J."/>
            <person name="Gibbs M."/>
            <person name="Breuker C.J."/>
        </authorList>
    </citation>
    <scope>NUCLEOTIDE SEQUENCE</scope>
    <source>
        <tissue evidence="1">Ovary</tissue>
    </source>
</reference>